<dbReference type="Pfam" id="PF01250">
    <property type="entry name" value="Ribosomal_S6"/>
    <property type="match status" value="1"/>
</dbReference>
<evidence type="ECO:0000256" key="2">
    <source>
        <dbReference type="ARBA" id="ARBA00035294"/>
    </source>
</evidence>
<dbReference type="Gene3D" id="3.30.70.60">
    <property type="match status" value="1"/>
</dbReference>
<comment type="similarity">
    <text evidence="1 3">Belongs to the bacterial ribosomal protein bS6 family.</text>
</comment>
<dbReference type="InterPro" id="IPR035980">
    <property type="entry name" value="Ribosomal_bS6_sf"/>
</dbReference>
<comment type="function">
    <text evidence="3">Binds together with bS18 to 16S ribosomal RNA.</text>
</comment>
<accession>A0A1G2F5M5</accession>
<keyword evidence="3 5" id="KW-0689">Ribosomal protein</keyword>
<comment type="caution">
    <text evidence="5">The sequence shown here is derived from an EMBL/GenBank/DDBJ whole genome shotgun (WGS) entry which is preliminary data.</text>
</comment>
<evidence type="ECO:0000256" key="3">
    <source>
        <dbReference type="HAMAP-Rule" id="MF_00360"/>
    </source>
</evidence>
<dbReference type="HAMAP" id="MF_00360">
    <property type="entry name" value="Ribosomal_bS6"/>
    <property type="match status" value="1"/>
</dbReference>
<reference evidence="5 6" key="1">
    <citation type="journal article" date="2016" name="Nat. Commun.">
        <title>Thousands of microbial genomes shed light on interconnected biogeochemical processes in an aquifer system.</title>
        <authorList>
            <person name="Anantharaman K."/>
            <person name="Brown C.T."/>
            <person name="Hug L.A."/>
            <person name="Sharon I."/>
            <person name="Castelle C.J."/>
            <person name="Probst A.J."/>
            <person name="Thomas B.C."/>
            <person name="Singh A."/>
            <person name="Wilkins M.J."/>
            <person name="Karaoz U."/>
            <person name="Brodie E.L."/>
            <person name="Williams K.H."/>
            <person name="Hubbard S.S."/>
            <person name="Banfield J.F."/>
        </authorList>
    </citation>
    <scope>NUCLEOTIDE SEQUENCE [LARGE SCALE GENOMIC DNA]</scope>
</reference>
<evidence type="ECO:0000256" key="1">
    <source>
        <dbReference type="ARBA" id="ARBA00009512"/>
    </source>
</evidence>
<dbReference type="InterPro" id="IPR000529">
    <property type="entry name" value="Ribosomal_bS6"/>
</dbReference>
<dbReference type="GO" id="GO:0005840">
    <property type="term" value="C:ribosome"/>
    <property type="evidence" value="ECO:0007669"/>
    <property type="project" value="UniProtKB-KW"/>
</dbReference>
<keyword evidence="3" id="KW-0687">Ribonucleoprotein</keyword>
<evidence type="ECO:0000313" key="6">
    <source>
        <dbReference type="Proteomes" id="UP000177810"/>
    </source>
</evidence>
<dbReference type="GO" id="GO:0070181">
    <property type="term" value="F:small ribosomal subunit rRNA binding"/>
    <property type="evidence" value="ECO:0007669"/>
    <property type="project" value="TreeGrafter"/>
</dbReference>
<dbReference type="NCBIfam" id="TIGR00166">
    <property type="entry name" value="S6"/>
    <property type="match status" value="1"/>
</dbReference>
<feature type="region of interest" description="Disordered" evidence="4">
    <location>
        <begin position="108"/>
        <end position="140"/>
    </location>
</feature>
<dbReference type="PANTHER" id="PTHR21011:SF1">
    <property type="entry name" value="SMALL RIBOSOMAL SUBUNIT PROTEIN BS6M"/>
    <property type="match status" value="1"/>
</dbReference>
<dbReference type="EMBL" id="MHMT01000001">
    <property type="protein sequence ID" value="OGZ33283.1"/>
    <property type="molecule type" value="Genomic_DNA"/>
</dbReference>
<dbReference type="PANTHER" id="PTHR21011">
    <property type="entry name" value="MITOCHONDRIAL 28S RIBOSOMAL PROTEIN S6"/>
    <property type="match status" value="1"/>
</dbReference>
<evidence type="ECO:0000313" key="5">
    <source>
        <dbReference type="EMBL" id="OGZ33283.1"/>
    </source>
</evidence>
<organism evidence="5 6">
    <name type="scientific">Candidatus Portnoybacteria bacterium RBG_13_40_8</name>
    <dbReference type="NCBI Taxonomy" id="1801990"/>
    <lineage>
        <taxon>Bacteria</taxon>
        <taxon>Candidatus Portnoyibacteriota</taxon>
    </lineage>
</organism>
<dbReference type="Proteomes" id="UP000177810">
    <property type="component" value="Unassembled WGS sequence"/>
</dbReference>
<dbReference type="CDD" id="cd00473">
    <property type="entry name" value="bS6"/>
    <property type="match status" value="1"/>
</dbReference>
<dbReference type="InterPro" id="IPR020814">
    <property type="entry name" value="Ribosomal_S6_plastid/chlpt"/>
</dbReference>
<protein>
    <recommendedName>
        <fullName evidence="2 3">Small ribosomal subunit protein bS6</fullName>
    </recommendedName>
</protein>
<keyword evidence="3" id="KW-0699">rRNA-binding</keyword>
<keyword evidence="3" id="KW-0694">RNA-binding</keyword>
<dbReference type="GO" id="GO:0005737">
    <property type="term" value="C:cytoplasm"/>
    <property type="evidence" value="ECO:0007669"/>
    <property type="project" value="UniProtKB-ARBA"/>
</dbReference>
<dbReference type="GO" id="GO:0003735">
    <property type="term" value="F:structural constituent of ribosome"/>
    <property type="evidence" value="ECO:0007669"/>
    <property type="project" value="InterPro"/>
</dbReference>
<sequence length="154" mass="17466">MDEAAKETASKDYEIMFILAPQLEGADLDKTKQEITDLIIKYGGTINFKESEKRTLAYPINKQNLGIYLTTQASISPENLSEISKQFKLNKQILRHIITQLETAKAAPEKLRPIRKPAPKKVLTPEFKKPATPETTEGKLEEIDKKLDELIDKI</sequence>
<gene>
    <name evidence="3" type="primary">rpsF</name>
    <name evidence="5" type="ORF">A2V69_01995</name>
</gene>
<dbReference type="InterPro" id="IPR014717">
    <property type="entry name" value="Transl_elong_EF1B/ribsomal_bS6"/>
</dbReference>
<name>A0A1G2F5M5_9BACT</name>
<dbReference type="SUPFAM" id="SSF54995">
    <property type="entry name" value="Ribosomal protein S6"/>
    <property type="match status" value="1"/>
</dbReference>
<dbReference type="GO" id="GO:1990904">
    <property type="term" value="C:ribonucleoprotein complex"/>
    <property type="evidence" value="ECO:0007669"/>
    <property type="project" value="UniProtKB-KW"/>
</dbReference>
<dbReference type="AlphaFoldDB" id="A0A1G2F5M5"/>
<evidence type="ECO:0000256" key="4">
    <source>
        <dbReference type="SAM" id="MobiDB-lite"/>
    </source>
</evidence>
<dbReference type="GO" id="GO:0006412">
    <property type="term" value="P:translation"/>
    <property type="evidence" value="ECO:0007669"/>
    <property type="project" value="UniProtKB-UniRule"/>
</dbReference>
<feature type="compositionally biased region" description="Basic and acidic residues" evidence="4">
    <location>
        <begin position="126"/>
        <end position="140"/>
    </location>
</feature>
<proteinExistence type="inferred from homology"/>
<dbReference type="STRING" id="1801990.A2V69_01995"/>